<protein>
    <submittedName>
        <fullName evidence="1">Uncharacterized protein</fullName>
    </submittedName>
</protein>
<reference evidence="1 2" key="1">
    <citation type="journal article" date="2017" name="Viruses">
        <title>Stumbling across the Same Phage: Comparative Genomics of Widespread Temperate Phages Infecting the Fish Pathogen Vibrio anguillarum.</title>
        <authorList>
            <person name="Kalatzis P.G."/>
            <person name="Rorbo N.I."/>
            <person name="Castillo D."/>
            <person name="Mauritzen J.J."/>
            <person name="Jorgensen J."/>
            <person name="Kokkari C."/>
            <person name="Zhang F."/>
            <person name="Katharios P."/>
            <person name="Middelboe M."/>
        </authorList>
    </citation>
    <scope>NUCLEOTIDE SEQUENCE [LARGE SCALE GENOMIC DNA]</scope>
</reference>
<dbReference type="Proteomes" id="UP000225978">
    <property type="component" value="Segment"/>
</dbReference>
<evidence type="ECO:0000313" key="1">
    <source>
        <dbReference type="EMBL" id="APC46064.1"/>
    </source>
</evidence>
<gene>
    <name evidence="1" type="ORF">vBVspPpVa5_0067</name>
</gene>
<sequence length="125" mass="14118">MEKLLMVALAERFRFASAKGDVTLEDLFQMPLTQVNDVAVRLHEESEANTVSFIEPASKAGNFAANKLQIVKAVIAYRQDKRDTAANARKRKEERNKLNELIAQKEDESLSNLSIEELIALRDKT</sequence>
<keyword evidence="2" id="KW-1185">Reference proteome</keyword>
<name>A0A1J0GV57_9CAUD</name>
<dbReference type="EMBL" id="KX889068">
    <property type="protein sequence ID" value="APC46064.1"/>
    <property type="molecule type" value="Genomic_DNA"/>
</dbReference>
<proteinExistence type="predicted"/>
<organism evidence="1 2">
    <name type="scientific">Vibrio phage vB_VspP_pVa5</name>
    <dbReference type="NCBI Taxonomy" id="1913109"/>
    <lineage>
        <taxon>Viruses</taxon>
        <taxon>Duplodnaviria</taxon>
        <taxon>Heunggongvirae</taxon>
        <taxon>Uroviricota</taxon>
        <taxon>Caudoviricetes</taxon>
        <taxon>Schitoviridae</taxon>
        <taxon>Pontosvirinae</taxon>
        <taxon>Galateavirus</taxon>
        <taxon>Galateavirus PVA5</taxon>
    </lineage>
</organism>
<accession>A0A1J0GV57</accession>
<evidence type="ECO:0000313" key="2">
    <source>
        <dbReference type="Proteomes" id="UP000225978"/>
    </source>
</evidence>